<evidence type="ECO:0000313" key="2">
    <source>
        <dbReference type="Proteomes" id="UP000291343"/>
    </source>
</evidence>
<accession>A0A482XEP9</accession>
<dbReference type="EMBL" id="QKKF02011224">
    <property type="protein sequence ID" value="RZF44172.1"/>
    <property type="molecule type" value="Genomic_DNA"/>
</dbReference>
<dbReference type="PANTHER" id="PTHR13333">
    <property type="entry name" value="M-AAA PROTEASE-INTERACTING PROTEIN 1, MITOCHONDRIAL"/>
    <property type="match status" value="1"/>
</dbReference>
<name>A0A482XEP9_LAOST</name>
<dbReference type="PANTHER" id="PTHR13333:SF5">
    <property type="entry name" value="M-AAA PROTEASE-INTERACTING PROTEIN 1, MITOCHONDRIAL"/>
    <property type="match status" value="1"/>
</dbReference>
<keyword evidence="2" id="KW-1185">Reference proteome</keyword>
<dbReference type="AlphaFoldDB" id="A0A482XEP9"/>
<sequence length="278" mass="32539">MYLIGSISCCSCNMLNLTYFTIRKSSFRPICNYRSNRNLTGFIHSIPHGKNSKSLYNHPDTRKFSPINALITLNNNYCTEKKEVLPKLMDFPEIVWPSLIKTVRNFFLANFIIRRYFDSDFNLPDFVTGSKQALIVVSRCLAQGDLNSMEKLVSAEALSEIKENLNSFSMKQRQLLAVNEDDIYFQFPYEVGVIFPEENKENEQKRFVEITMCYHMLSGLQEMRERGDEIPINIGVLPEYQDKIIIMNYRFIREFTKGVEDEWTVNALNHYRPVDMLK</sequence>
<dbReference type="GO" id="GO:0005743">
    <property type="term" value="C:mitochondrial inner membrane"/>
    <property type="evidence" value="ECO:0007669"/>
    <property type="project" value="TreeGrafter"/>
</dbReference>
<comment type="caution">
    <text evidence="1">The sequence shown here is derived from an EMBL/GenBank/DDBJ whole genome shotgun (WGS) entry which is preliminary data.</text>
</comment>
<dbReference type="OrthoDB" id="7249367at2759"/>
<evidence type="ECO:0000313" key="1">
    <source>
        <dbReference type="EMBL" id="RZF44172.1"/>
    </source>
</evidence>
<protein>
    <recommendedName>
        <fullName evidence="3">Tim44-like domain-containing protein</fullName>
    </recommendedName>
</protein>
<organism evidence="1 2">
    <name type="scientific">Laodelphax striatellus</name>
    <name type="common">Small brown planthopper</name>
    <name type="synonym">Delphax striatella</name>
    <dbReference type="NCBI Taxonomy" id="195883"/>
    <lineage>
        <taxon>Eukaryota</taxon>
        <taxon>Metazoa</taxon>
        <taxon>Ecdysozoa</taxon>
        <taxon>Arthropoda</taxon>
        <taxon>Hexapoda</taxon>
        <taxon>Insecta</taxon>
        <taxon>Pterygota</taxon>
        <taxon>Neoptera</taxon>
        <taxon>Paraneoptera</taxon>
        <taxon>Hemiptera</taxon>
        <taxon>Auchenorrhyncha</taxon>
        <taxon>Fulgoroidea</taxon>
        <taxon>Delphacidae</taxon>
        <taxon>Criomorphinae</taxon>
        <taxon>Laodelphax</taxon>
    </lineage>
</organism>
<reference evidence="1 2" key="1">
    <citation type="journal article" date="2017" name="Gigascience">
        <title>Genome sequence of the small brown planthopper, Laodelphax striatellus.</title>
        <authorList>
            <person name="Zhu J."/>
            <person name="Jiang F."/>
            <person name="Wang X."/>
            <person name="Yang P."/>
            <person name="Bao Y."/>
            <person name="Zhao W."/>
            <person name="Wang W."/>
            <person name="Lu H."/>
            <person name="Wang Q."/>
            <person name="Cui N."/>
            <person name="Li J."/>
            <person name="Chen X."/>
            <person name="Luo L."/>
            <person name="Yu J."/>
            <person name="Kang L."/>
            <person name="Cui F."/>
        </authorList>
    </citation>
    <scope>NUCLEOTIDE SEQUENCE [LARGE SCALE GENOMIC DNA]</scope>
    <source>
        <strain evidence="1">Lst14</strain>
    </source>
</reference>
<dbReference type="FunCoup" id="A0A482XEP9">
    <property type="interactions" value="1005"/>
</dbReference>
<dbReference type="GO" id="GO:0043022">
    <property type="term" value="F:ribosome binding"/>
    <property type="evidence" value="ECO:0007669"/>
    <property type="project" value="TreeGrafter"/>
</dbReference>
<dbReference type="Proteomes" id="UP000291343">
    <property type="component" value="Unassembled WGS sequence"/>
</dbReference>
<gene>
    <name evidence="1" type="ORF">LSTR_LSTR003812</name>
</gene>
<proteinExistence type="predicted"/>
<dbReference type="STRING" id="195883.A0A482XEP9"/>
<evidence type="ECO:0008006" key="3">
    <source>
        <dbReference type="Google" id="ProtNLM"/>
    </source>
</evidence>
<dbReference type="GO" id="GO:0032979">
    <property type="term" value="P:protein insertion into mitochondrial inner membrane from matrix"/>
    <property type="evidence" value="ECO:0007669"/>
    <property type="project" value="TreeGrafter"/>
</dbReference>
<dbReference type="InParanoid" id="A0A482XEP9"/>